<evidence type="ECO:0000313" key="1">
    <source>
        <dbReference type="EMBL" id="KAF0916397.1"/>
    </source>
</evidence>
<evidence type="ECO:0008006" key="3">
    <source>
        <dbReference type="Google" id="ProtNLM"/>
    </source>
</evidence>
<accession>A0A6G1DVA5</accession>
<gene>
    <name evidence="1" type="ORF">E2562_007498</name>
</gene>
<organism evidence="1 2">
    <name type="scientific">Oryza meyeriana var. granulata</name>
    <dbReference type="NCBI Taxonomy" id="110450"/>
    <lineage>
        <taxon>Eukaryota</taxon>
        <taxon>Viridiplantae</taxon>
        <taxon>Streptophyta</taxon>
        <taxon>Embryophyta</taxon>
        <taxon>Tracheophyta</taxon>
        <taxon>Spermatophyta</taxon>
        <taxon>Magnoliopsida</taxon>
        <taxon>Liliopsida</taxon>
        <taxon>Poales</taxon>
        <taxon>Poaceae</taxon>
        <taxon>BOP clade</taxon>
        <taxon>Oryzoideae</taxon>
        <taxon>Oryzeae</taxon>
        <taxon>Oryzinae</taxon>
        <taxon>Oryza</taxon>
        <taxon>Oryza meyeriana</taxon>
    </lineage>
</organism>
<sequence length="114" mass="12441">MRVLPWPWLGVARSALSRHDAVDVTVGVAVGVLLWRGQAQWQRCKGVVCATIGRHDAVRCSRPRLALLDYMWCRSSALRGGKTGASESRATASSCTAWRDIAGLNGHYFLAVFA</sequence>
<name>A0A6G1DVA5_9ORYZ</name>
<dbReference type="EMBL" id="SPHZ02000005">
    <property type="protein sequence ID" value="KAF0916397.1"/>
    <property type="molecule type" value="Genomic_DNA"/>
</dbReference>
<protein>
    <recommendedName>
        <fullName evidence="3">Phosphatidic acid phosphatase type 2/haloperoxidase domain-containing protein</fullName>
    </recommendedName>
</protein>
<keyword evidence="2" id="KW-1185">Reference proteome</keyword>
<dbReference type="Proteomes" id="UP000479710">
    <property type="component" value="Unassembled WGS sequence"/>
</dbReference>
<comment type="caution">
    <text evidence="1">The sequence shown here is derived from an EMBL/GenBank/DDBJ whole genome shotgun (WGS) entry which is preliminary data.</text>
</comment>
<proteinExistence type="predicted"/>
<reference evidence="1 2" key="1">
    <citation type="submission" date="2019-11" db="EMBL/GenBank/DDBJ databases">
        <title>Whole genome sequence of Oryza granulata.</title>
        <authorList>
            <person name="Li W."/>
        </authorList>
    </citation>
    <scope>NUCLEOTIDE SEQUENCE [LARGE SCALE GENOMIC DNA]</scope>
    <source>
        <strain evidence="2">cv. Menghai</strain>
        <tissue evidence="1">Leaf</tissue>
    </source>
</reference>
<evidence type="ECO:0000313" key="2">
    <source>
        <dbReference type="Proteomes" id="UP000479710"/>
    </source>
</evidence>
<dbReference type="AlphaFoldDB" id="A0A6G1DVA5"/>